<dbReference type="InterPro" id="IPR002523">
    <property type="entry name" value="MgTranspt_CorA/ZnTranspt_ZntB"/>
</dbReference>
<evidence type="ECO:0000256" key="5">
    <source>
        <dbReference type="ARBA" id="ARBA00023136"/>
    </source>
</evidence>
<dbReference type="RefSeq" id="WP_069195587.1">
    <property type="nucleotide sequence ID" value="NZ_RLII01000012.1"/>
</dbReference>
<evidence type="ECO:0000256" key="4">
    <source>
        <dbReference type="ARBA" id="ARBA00022989"/>
    </source>
</evidence>
<organism evidence="7 8">
    <name type="scientific">Acetivibrio mesophilus</name>
    <dbReference type="NCBI Taxonomy" id="2487273"/>
    <lineage>
        <taxon>Bacteria</taxon>
        <taxon>Bacillati</taxon>
        <taxon>Bacillota</taxon>
        <taxon>Clostridia</taxon>
        <taxon>Eubacteriales</taxon>
        <taxon>Oscillospiraceae</taxon>
        <taxon>Acetivibrio</taxon>
    </lineage>
</organism>
<keyword evidence="4 6" id="KW-1133">Transmembrane helix</keyword>
<comment type="similarity">
    <text evidence="2">Belongs to the CorA metal ion transporter (MIT) (TC 1.A.35) family.</text>
</comment>
<dbReference type="InterPro" id="IPR045861">
    <property type="entry name" value="CorA_cytoplasmic_dom"/>
</dbReference>
<proteinExistence type="inferred from homology"/>
<sequence>MIEIYKSYDTEQFPVKIDTFEKGCWINIVSPTEQELNFIESSLDIYSNFLRDPLDEEEKPRIDVEDNQTLVVVDVPYVYEDEKQKNIKYETIPLGIIILDDYFITICSKDTFLIQNFKSKKVKDYFTFKKTRFTLQILFLIAKDFLKYLRHIDKRSYEAETSLHKSLQNKELFKLLELEKSLVFFTTSLKSNEVVMEKLLRGKYIKLYEEDQDLLEDVIIENKQAIEMANIYSSILSGTMDTFASIISNNLNVVMKFLTSITIIMAIPTMVASFFGMNVQLPFGLESNTPYAFWGILGVSAVISVVAGIFLYKKDMF</sequence>
<dbReference type="Proteomes" id="UP000289166">
    <property type="component" value="Unassembled WGS sequence"/>
</dbReference>
<dbReference type="PANTHER" id="PTHR47891">
    <property type="entry name" value="TRANSPORTER-RELATED"/>
    <property type="match status" value="1"/>
</dbReference>
<evidence type="ECO:0000256" key="3">
    <source>
        <dbReference type="ARBA" id="ARBA00022692"/>
    </source>
</evidence>
<evidence type="ECO:0000256" key="6">
    <source>
        <dbReference type="SAM" id="Phobius"/>
    </source>
</evidence>
<dbReference type="AlphaFoldDB" id="A0A4Q0I3H5"/>
<keyword evidence="5 6" id="KW-0472">Membrane</keyword>
<name>A0A4Q0I3H5_9FIRM</name>
<dbReference type="InterPro" id="IPR047199">
    <property type="entry name" value="CorA-like"/>
</dbReference>
<evidence type="ECO:0000313" key="7">
    <source>
        <dbReference type="EMBL" id="RXE58813.1"/>
    </source>
</evidence>
<dbReference type="GO" id="GO:0046873">
    <property type="term" value="F:metal ion transmembrane transporter activity"/>
    <property type="evidence" value="ECO:0007669"/>
    <property type="project" value="InterPro"/>
</dbReference>
<dbReference type="SUPFAM" id="SSF143865">
    <property type="entry name" value="CorA soluble domain-like"/>
    <property type="match status" value="1"/>
</dbReference>
<dbReference type="Gene3D" id="3.30.460.20">
    <property type="entry name" value="CorA soluble domain-like"/>
    <property type="match status" value="1"/>
</dbReference>
<feature type="transmembrane region" description="Helical" evidence="6">
    <location>
        <begin position="291"/>
        <end position="312"/>
    </location>
</feature>
<evidence type="ECO:0000256" key="2">
    <source>
        <dbReference type="ARBA" id="ARBA00009765"/>
    </source>
</evidence>
<comment type="subcellular location">
    <subcellularLocation>
        <location evidence="1">Membrane</location>
        <topology evidence="1">Multi-pass membrane protein</topology>
    </subcellularLocation>
</comment>
<dbReference type="GO" id="GO:0016020">
    <property type="term" value="C:membrane"/>
    <property type="evidence" value="ECO:0007669"/>
    <property type="project" value="UniProtKB-SubCell"/>
</dbReference>
<dbReference type="OrthoDB" id="9803416at2"/>
<feature type="transmembrane region" description="Helical" evidence="6">
    <location>
        <begin position="257"/>
        <end position="279"/>
    </location>
</feature>
<dbReference type="PANTHER" id="PTHR47891:SF2">
    <property type="entry name" value="MAGNESIUM AND COBALT TRANSPORTER"/>
    <property type="match status" value="1"/>
</dbReference>
<keyword evidence="8" id="KW-1185">Reference proteome</keyword>
<accession>A0A4Q0I3H5</accession>
<gene>
    <name evidence="7" type="ORF">EFD62_10130</name>
</gene>
<evidence type="ECO:0000256" key="1">
    <source>
        <dbReference type="ARBA" id="ARBA00004141"/>
    </source>
</evidence>
<keyword evidence="3 6" id="KW-0812">Transmembrane</keyword>
<dbReference type="Gene3D" id="1.20.58.340">
    <property type="entry name" value="Magnesium transport protein CorA, transmembrane region"/>
    <property type="match status" value="2"/>
</dbReference>
<dbReference type="InterPro" id="IPR045863">
    <property type="entry name" value="CorA_TM1_TM2"/>
</dbReference>
<dbReference type="Pfam" id="PF01544">
    <property type="entry name" value="CorA"/>
    <property type="match status" value="1"/>
</dbReference>
<dbReference type="CDD" id="cd12827">
    <property type="entry name" value="EcCorA_ZntB-like_u2"/>
    <property type="match status" value="1"/>
</dbReference>
<dbReference type="EMBL" id="RLII01000012">
    <property type="protein sequence ID" value="RXE58813.1"/>
    <property type="molecule type" value="Genomic_DNA"/>
</dbReference>
<dbReference type="SUPFAM" id="SSF144083">
    <property type="entry name" value="Magnesium transport protein CorA, transmembrane region"/>
    <property type="match status" value="1"/>
</dbReference>
<evidence type="ECO:0000313" key="8">
    <source>
        <dbReference type="Proteomes" id="UP000289166"/>
    </source>
</evidence>
<comment type="caution">
    <text evidence="7">The sequence shown here is derived from an EMBL/GenBank/DDBJ whole genome shotgun (WGS) entry which is preliminary data.</text>
</comment>
<protein>
    <submittedName>
        <fullName evidence="7">Magnesium transporter CorA family protein</fullName>
    </submittedName>
</protein>
<reference evidence="8" key="1">
    <citation type="submission" date="2018-11" db="EMBL/GenBank/DDBJ databases">
        <title>Genome sequencing of a novel mesophilic and cellulolytic organism within the genus Hungateiclostridium.</title>
        <authorList>
            <person name="Rettenmaier R."/>
            <person name="Liebl W."/>
            <person name="Zverlov V."/>
        </authorList>
    </citation>
    <scope>NUCLEOTIDE SEQUENCE [LARGE SCALE GENOMIC DNA]</scope>
    <source>
        <strain evidence="8">N2K1</strain>
    </source>
</reference>